<evidence type="ECO:0000313" key="1">
    <source>
        <dbReference type="EMBL" id="CAB3375030.1"/>
    </source>
</evidence>
<dbReference type="Proteomes" id="UP000494165">
    <property type="component" value="Unassembled WGS sequence"/>
</dbReference>
<dbReference type="Gene3D" id="3.80.10.10">
    <property type="entry name" value="Ribonuclease Inhibitor"/>
    <property type="match status" value="1"/>
</dbReference>
<gene>
    <name evidence="1" type="ORF">CLODIP_2_CD13042</name>
</gene>
<evidence type="ECO:0000313" key="2">
    <source>
        <dbReference type="Proteomes" id="UP000494165"/>
    </source>
</evidence>
<dbReference type="EMBL" id="CADEPI010000107">
    <property type="protein sequence ID" value="CAB3375030.1"/>
    <property type="molecule type" value="Genomic_DNA"/>
</dbReference>
<keyword evidence="2" id="KW-1185">Reference proteome</keyword>
<sequence length="428" mass="49761">MKLAKTINAMRLSGIPSELCKNYATLVKSKKFTYKNIKWYLLKLTACGVDSSKTLEVLKDLFDRITITKIRFNEVFTLYPLVPDFVFKVLQLITSTYSTSLSSFTIYSSDENDLESVPKLGEAMWREIAKLQNLRQLIINKFYITIGDLMKMCRNMPQLEIIILVIDAESHLPIDNEEFANQFSHNFGRIQEFWFDLTQREDDSEVDWSPDDLINFSIKHLPELAFIGSKNWKSNMSAACIEINFTSKLKRLELTAFNLEEVAKNFDKFPSLTSLIIMFDLAKDRNYDHPLSKELKNFLNVFGRNLKRLVIDYTREHPAMTLDLKIIKDMCSKLQELNVRMTNVIFKQLTTASFKSLRGLYIDFLSDCRALNLSCLLAPPNLRTVVLRGFRVTVQEFKETIKQFTTKRILTKLELLELQVMILCVPHF</sequence>
<proteinExistence type="predicted"/>
<organism evidence="1 2">
    <name type="scientific">Cloeon dipterum</name>
    <dbReference type="NCBI Taxonomy" id="197152"/>
    <lineage>
        <taxon>Eukaryota</taxon>
        <taxon>Metazoa</taxon>
        <taxon>Ecdysozoa</taxon>
        <taxon>Arthropoda</taxon>
        <taxon>Hexapoda</taxon>
        <taxon>Insecta</taxon>
        <taxon>Pterygota</taxon>
        <taxon>Palaeoptera</taxon>
        <taxon>Ephemeroptera</taxon>
        <taxon>Pisciforma</taxon>
        <taxon>Baetidae</taxon>
        <taxon>Cloeon</taxon>
    </lineage>
</organism>
<dbReference type="AlphaFoldDB" id="A0A8S1DB08"/>
<name>A0A8S1DB08_9INSE</name>
<protein>
    <submittedName>
        <fullName evidence="1">Uncharacterized protein</fullName>
    </submittedName>
</protein>
<reference evidence="1 2" key="1">
    <citation type="submission" date="2020-04" db="EMBL/GenBank/DDBJ databases">
        <authorList>
            <person name="Alioto T."/>
            <person name="Alioto T."/>
            <person name="Gomez Garrido J."/>
        </authorList>
    </citation>
    <scope>NUCLEOTIDE SEQUENCE [LARGE SCALE GENOMIC DNA]</scope>
</reference>
<comment type="caution">
    <text evidence="1">The sequence shown here is derived from an EMBL/GenBank/DDBJ whole genome shotgun (WGS) entry which is preliminary data.</text>
</comment>
<dbReference type="InterPro" id="IPR032675">
    <property type="entry name" value="LRR_dom_sf"/>
</dbReference>
<dbReference type="SUPFAM" id="SSF52047">
    <property type="entry name" value="RNI-like"/>
    <property type="match status" value="1"/>
</dbReference>
<accession>A0A8S1DB08</accession>